<dbReference type="GO" id="GO:0003677">
    <property type="term" value="F:DNA binding"/>
    <property type="evidence" value="ECO:0007669"/>
    <property type="project" value="InterPro"/>
</dbReference>
<dbReference type="InterPro" id="IPR001387">
    <property type="entry name" value="Cro/C1-type_HTH"/>
</dbReference>
<dbReference type="EMBL" id="MJEH01000036">
    <property type="protein sequence ID" value="OEH92068.1"/>
    <property type="molecule type" value="Genomic_DNA"/>
</dbReference>
<evidence type="ECO:0000313" key="3">
    <source>
        <dbReference type="Proteomes" id="UP000095209"/>
    </source>
</evidence>
<dbReference type="STRING" id="1305675.BFG57_16995"/>
<protein>
    <recommendedName>
        <fullName evidence="1">HTH cro/C1-type domain-containing protein</fullName>
    </recommendedName>
</protein>
<dbReference type="OrthoDB" id="1904300at2"/>
<dbReference type="InterPro" id="IPR010982">
    <property type="entry name" value="Lambda_DNA-bd_dom_sf"/>
</dbReference>
<feature type="domain" description="HTH cro/C1-type" evidence="1">
    <location>
        <begin position="25"/>
        <end position="67"/>
    </location>
</feature>
<dbReference type="RefSeq" id="WP_069717920.1">
    <property type="nucleotide sequence ID" value="NZ_MJEH01000036.1"/>
</dbReference>
<accession>A0A1E5LDA5</accession>
<evidence type="ECO:0000313" key="2">
    <source>
        <dbReference type="EMBL" id="OEH92068.1"/>
    </source>
</evidence>
<evidence type="ECO:0000259" key="1">
    <source>
        <dbReference type="PROSITE" id="PS50943"/>
    </source>
</evidence>
<name>A0A1E5LDA5_9BACI</name>
<dbReference type="Proteomes" id="UP000095209">
    <property type="component" value="Unassembled WGS sequence"/>
</dbReference>
<keyword evidence="3" id="KW-1185">Reference proteome</keyword>
<organism evidence="2 3">
    <name type="scientific">Bacillus solimangrovi</name>
    <dbReference type="NCBI Taxonomy" id="1305675"/>
    <lineage>
        <taxon>Bacteria</taxon>
        <taxon>Bacillati</taxon>
        <taxon>Bacillota</taxon>
        <taxon>Bacilli</taxon>
        <taxon>Bacillales</taxon>
        <taxon>Bacillaceae</taxon>
        <taxon>Bacillus</taxon>
    </lineage>
</organism>
<proteinExistence type="predicted"/>
<dbReference type="PROSITE" id="PS50943">
    <property type="entry name" value="HTH_CROC1"/>
    <property type="match status" value="1"/>
</dbReference>
<reference evidence="2 3" key="1">
    <citation type="submission" date="2016-08" db="EMBL/GenBank/DDBJ databases">
        <title>Genome of Bacillus solimangrovi GH2-4.</title>
        <authorList>
            <person name="Lim S."/>
            <person name="Kim B.-C."/>
        </authorList>
    </citation>
    <scope>NUCLEOTIDE SEQUENCE [LARGE SCALE GENOMIC DNA]</scope>
    <source>
        <strain evidence="2 3">GH2-4</strain>
    </source>
</reference>
<dbReference type="AlphaFoldDB" id="A0A1E5LDA5"/>
<dbReference type="SUPFAM" id="SSF47413">
    <property type="entry name" value="lambda repressor-like DNA-binding domains"/>
    <property type="match status" value="1"/>
</dbReference>
<comment type="caution">
    <text evidence="2">The sequence shown here is derived from an EMBL/GenBank/DDBJ whole genome shotgun (WGS) entry which is preliminary data.</text>
</comment>
<sequence>MKKTDILNSKTTLEYLVLINDKSYSQIGKELNITPQQFSDWIKKRRPIPKERLQLLCQYFDLDKEYLVDEKQFTRNLNPITKIDIQMLLAKKKIELEPENNELYTEKVKELEKERVKQVRIGRLASILHREDERINEMIDQFLDKIEADNIDE</sequence>
<gene>
    <name evidence="2" type="ORF">BFG57_16995</name>
</gene>
<dbReference type="Gene3D" id="1.10.260.40">
    <property type="entry name" value="lambda repressor-like DNA-binding domains"/>
    <property type="match status" value="1"/>
</dbReference>